<dbReference type="Proteomes" id="UP000078200">
    <property type="component" value="Unassembled WGS sequence"/>
</dbReference>
<keyword evidence="1" id="KW-1133">Transmembrane helix</keyword>
<dbReference type="EnsemblMetazoa" id="GAUT029906-RA">
    <property type="protein sequence ID" value="GAUT029906-PA"/>
    <property type="gene ID" value="GAUT029906"/>
</dbReference>
<evidence type="ECO:0008006" key="4">
    <source>
        <dbReference type="Google" id="ProtNLM"/>
    </source>
</evidence>
<dbReference type="VEuPathDB" id="VectorBase:GAUT029906"/>
<evidence type="ECO:0000313" key="3">
    <source>
        <dbReference type="Proteomes" id="UP000078200"/>
    </source>
</evidence>
<keyword evidence="3" id="KW-1185">Reference proteome</keyword>
<accession>A0A1A9V975</accession>
<reference evidence="2" key="1">
    <citation type="submission" date="2020-05" db="UniProtKB">
        <authorList>
            <consortium name="EnsemblMetazoa"/>
        </authorList>
    </citation>
    <scope>IDENTIFICATION</scope>
    <source>
        <strain evidence="2">TTRI</strain>
    </source>
</reference>
<dbReference type="AlphaFoldDB" id="A0A1A9V975"/>
<protein>
    <recommendedName>
        <fullName evidence="4">Transmembrane protein</fullName>
    </recommendedName>
</protein>
<feature type="transmembrane region" description="Helical" evidence="1">
    <location>
        <begin position="53"/>
        <end position="71"/>
    </location>
</feature>
<proteinExistence type="predicted"/>
<organism evidence="2 3">
    <name type="scientific">Glossina austeni</name>
    <name type="common">Savannah tsetse fly</name>
    <dbReference type="NCBI Taxonomy" id="7395"/>
    <lineage>
        <taxon>Eukaryota</taxon>
        <taxon>Metazoa</taxon>
        <taxon>Ecdysozoa</taxon>
        <taxon>Arthropoda</taxon>
        <taxon>Hexapoda</taxon>
        <taxon>Insecta</taxon>
        <taxon>Pterygota</taxon>
        <taxon>Neoptera</taxon>
        <taxon>Endopterygota</taxon>
        <taxon>Diptera</taxon>
        <taxon>Brachycera</taxon>
        <taxon>Muscomorpha</taxon>
        <taxon>Hippoboscoidea</taxon>
        <taxon>Glossinidae</taxon>
        <taxon>Glossina</taxon>
    </lineage>
</organism>
<keyword evidence="1" id="KW-0472">Membrane</keyword>
<evidence type="ECO:0000256" key="1">
    <source>
        <dbReference type="SAM" id="Phobius"/>
    </source>
</evidence>
<name>A0A1A9V975_GLOAU</name>
<evidence type="ECO:0000313" key="2">
    <source>
        <dbReference type="EnsemblMetazoa" id="GAUT029906-PA"/>
    </source>
</evidence>
<keyword evidence="1" id="KW-0812">Transmembrane</keyword>
<sequence>MDVESVYIGKEGMLFQMHSNEPPMVVFQMSLSGQLREKKWLELFKNLKRSSLLTHRISLIFTFLYLLLYLWSRNRNSTEFSHEVNFDMAAEVYYKARNKGSKVIIANIYIALHSFRNNFG</sequence>